<dbReference type="SUPFAM" id="SSF74650">
    <property type="entry name" value="Galactose mutarotase-like"/>
    <property type="match status" value="1"/>
</dbReference>
<dbReference type="Gene3D" id="2.70.98.10">
    <property type="match status" value="1"/>
</dbReference>
<accession>A0A2X4W4F3</accession>
<evidence type="ECO:0000259" key="5">
    <source>
        <dbReference type="SMART" id="SM00635"/>
    </source>
</evidence>
<dbReference type="Proteomes" id="UP000249134">
    <property type="component" value="Chromosome 1"/>
</dbReference>
<dbReference type="Pfam" id="PF02368">
    <property type="entry name" value="Big_2"/>
    <property type="match status" value="1"/>
</dbReference>
<dbReference type="GO" id="GO:0030340">
    <property type="term" value="F:hyaluronate lyase activity"/>
    <property type="evidence" value="ECO:0007669"/>
    <property type="project" value="UniProtKB-EC"/>
</dbReference>
<dbReference type="Pfam" id="PF22888">
    <property type="entry name" value="FIMAH"/>
    <property type="match status" value="1"/>
</dbReference>
<dbReference type="InterPro" id="IPR004103">
    <property type="entry name" value="Lyase_8_C"/>
</dbReference>
<dbReference type="EMBL" id="LS483476">
    <property type="protein sequence ID" value="SQI53822.1"/>
    <property type="molecule type" value="Genomic_DNA"/>
</dbReference>
<dbReference type="InterPro" id="IPR012970">
    <property type="entry name" value="Lyase_8_alpha_N"/>
</dbReference>
<dbReference type="InterPro" id="IPR008979">
    <property type="entry name" value="Galactose-bd-like_sf"/>
</dbReference>
<feature type="active site" evidence="4">
    <location>
        <position position="527"/>
    </location>
</feature>
<evidence type="ECO:0000256" key="1">
    <source>
        <dbReference type="ARBA" id="ARBA00006699"/>
    </source>
</evidence>
<dbReference type="InterPro" id="IPR054563">
    <property type="entry name" value="HylB-like_N"/>
</dbReference>
<dbReference type="SUPFAM" id="SSF48230">
    <property type="entry name" value="Chondroitin AC/alginate lyase"/>
    <property type="match status" value="1"/>
</dbReference>
<feature type="domain" description="BIG2" evidence="5">
    <location>
        <begin position="201"/>
        <end position="278"/>
    </location>
</feature>
<evidence type="ECO:0000313" key="6">
    <source>
        <dbReference type="EMBL" id="SQI53822.1"/>
    </source>
</evidence>
<organism evidence="6 7">
    <name type="scientific">Lederbergia lenta</name>
    <name type="common">Bacillus lentus</name>
    <dbReference type="NCBI Taxonomy" id="1467"/>
    <lineage>
        <taxon>Bacteria</taxon>
        <taxon>Bacillati</taxon>
        <taxon>Bacillota</taxon>
        <taxon>Bacilli</taxon>
        <taxon>Bacillales</taxon>
        <taxon>Bacillaceae</taxon>
        <taxon>Lederbergia</taxon>
    </lineage>
</organism>
<dbReference type="Pfam" id="PF22637">
    <property type="entry name" value="CBM_4_9_1"/>
    <property type="match status" value="1"/>
</dbReference>
<dbReference type="Gene3D" id="1.50.10.100">
    <property type="entry name" value="Chondroitin AC/alginate lyase"/>
    <property type="match status" value="1"/>
</dbReference>
<dbReference type="InterPro" id="IPR008929">
    <property type="entry name" value="Chondroitin_lyas"/>
</dbReference>
<dbReference type="CDD" id="cd01083">
    <property type="entry name" value="GAG_Lyase"/>
    <property type="match status" value="1"/>
</dbReference>
<dbReference type="GO" id="GO:0005576">
    <property type="term" value="C:extracellular region"/>
    <property type="evidence" value="ECO:0007669"/>
    <property type="project" value="InterPro"/>
</dbReference>
<sequence>MKKVVSILLGVCFIYGLMHLFPDIITSAEEGGKENQVVNGNFEKTNITENNIWSGNEEPDGWKVWIPSGKPQLSIDKVDYHEGSQSIRIDAPTNSRADVLQDVPITPENNYKFKVSIKTDSVEASWGGVFVRTQYLDNQGKKLSDGPSTNKLTGTNDWALHEMNVATPKNARRLRVELFLETATGTAWFDEVSLEETDEVFLSGFTLKESTITMEKGESVALTPLFTPVTANDKTIFWESSNSNVVSVDDQGNVTAKDTGYVTIKAKTRDGGFTSETQISVESSETIQAYSEVRLNWFNKLTGNDLYNPEDSDITSYITGLNERLTNDTHTGRWDTLNKDVDRDFLWDFLQSETDSSQISTAYGIIRDMALAYSIKGSKLYHDEELRDDIIGALDWMYDNRYNERKQEYGNWWDWEIGTPQILNNIVVLMYDDLTPTQISNYMGTIDRFVPDPTKRTANANVTETGANLLDKALVVSLRGVIGKSGAKINQGSNSIGDEFRYVEQGDGVYKDGSLVQHSVIAYTGSYGSVWVNRAADMLYLLRDSPWAVTDPNVNNVFNWVTDSFESLIYKGAMMDMVRGRAISRENERDRQSGKGTILSLLRLAEAAPQEKEILIKRMVKEWIEKDSLTDNYAAGLPIYEMNLVKSLITDSSIEPRGELVKTQVFAGMDRVVHVRKGFGFGISMFSDRISAFSYGNAENKKGWYTGVGMTYLYNDDLTHYSNNFWPTIDSGRLPGTTTDRTIGTLKDWQAYHNSKTWVGGSSIDSIYGAAGIDFSLDKSTGSSLQGKKSWFMFDDEIVAVGSGITSKDNAKVETIIENRQLNEDGDNQLTINGKIKTDQLGWSETVEQVKWAHLEGKVSNSDIGYYFPKDSEVYGLRESRTGSWNDINSGGSKTPVTENYLSLAVDHGVKPAGATYSYVLLPNKDTAATEQYSLTPDVSILSDTAEIHAVKEDTLGITAANFWSAGTVDIITADNPASVMVKDEDGELTLAVSDPTQKQKKITIELDKKEVSIISQDETVDVLQTSPTVKLEINVAGSIGKTHNVRFKDRSDPELDKLEIEELLKTVVTISNENGEYTEKSYESLQQAIKSAEEALHSSKSQEDLDEAVKVLQRAVNWLVPAKDIGVSWLIDVLDEYKEDLSGDVTRALNIHLTAVARYEEQEVAKKVVKHMKSFKLLLDQQKKDDLISEEAYNRLQAGADSLIKKWQ</sequence>
<dbReference type="STRING" id="1348624.GCA_001591545_00224"/>
<keyword evidence="2" id="KW-0732">Signal</keyword>
<dbReference type="Pfam" id="PF08124">
    <property type="entry name" value="Lyase_8_N"/>
    <property type="match status" value="1"/>
</dbReference>
<dbReference type="InterPro" id="IPR003343">
    <property type="entry name" value="Big_2"/>
</dbReference>
<dbReference type="SUPFAM" id="SSF49785">
    <property type="entry name" value="Galactose-binding domain-like"/>
    <property type="match status" value="1"/>
</dbReference>
<protein>
    <submittedName>
        <fullName evidence="6">Hyaluronate lyase</fullName>
        <ecNumber evidence="6">4.2.2.1</ecNumber>
    </submittedName>
</protein>
<reference evidence="6 7" key="1">
    <citation type="submission" date="2018-06" db="EMBL/GenBank/DDBJ databases">
        <authorList>
            <consortium name="Pathogen Informatics"/>
            <person name="Doyle S."/>
        </authorList>
    </citation>
    <scope>NUCLEOTIDE SEQUENCE [LARGE SCALE GENOMIC DNA]</scope>
    <source>
        <strain evidence="6 7">NCTC4824</strain>
    </source>
</reference>
<proteinExistence type="inferred from homology"/>
<dbReference type="GO" id="GO:0005975">
    <property type="term" value="P:carbohydrate metabolic process"/>
    <property type="evidence" value="ECO:0007669"/>
    <property type="project" value="InterPro"/>
</dbReference>
<dbReference type="InterPro" id="IPR014718">
    <property type="entry name" value="GH-type_carb-bd"/>
</dbReference>
<feature type="active site" evidence="4">
    <location>
        <position position="581"/>
    </location>
</feature>
<dbReference type="InterPro" id="IPR054470">
    <property type="entry name" value="FIMAH_dom"/>
</dbReference>
<comment type="similarity">
    <text evidence="1">Belongs to the polysaccharide lyase 8 family.</text>
</comment>
<dbReference type="Gene3D" id="1.20.1270.90">
    <property type="entry name" value="AF1782-like"/>
    <property type="match status" value="1"/>
</dbReference>
<keyword evidence="3 6" id="KW-0456">Lyase</keyword>
<dbReference type="InterPro" id="IPR011013">
    <property type="entry name" value="Gal_mutarotase_sf_dom"/>
</dbReference>
<dbReference type="AlphaFoldDB" id="A0A2X4W4F3"/>
<dbReference type="KEGG" id="blen:NCTC4824_01128"/>
<dbReference type="Gene3D" id="2.60.220.10">
    <property type="entry name" value="Polysaccharide lyase family 8-like, C-terminal"/>
    <property type="match status" value="1"/>
</dbReference>
<dbReference type="SUPFAM" id="SSF49863">
    <property type="entry name" value="Hyaluronate lyase-like, C-terminal domain"/>
    <property type="match status" value="1"/>
</dbReference>
<dbReference type="RefSeq" id="WP_066136283.1">
    <property type="nucleotide sequence ID" value="NZ_CBCSGM010000001.1"/>
</dbReference>
<name>A0A2X4W4F3_LEDLE</name>
<evidence type="ECO:0000256" key="2">
    <source>
        <dbReference type="ARBA" id="ARBA00022729"/>
    </source>
</evidence>
<dbReference type="InterPro" id="IPR003159">
    <property type="entry name" value="Lyase_8_central_dom"/>
</dbReference>
<dbReference type="Pfam" id="PF02884">
    <property type="entry name" value="Lyase_8_C"/>
    <property type="match status" value="1"/>
</dbReference>
<dbReference type="Gene3D" id="2.60.40.1080">
    <property type="match status" value="1"/>
</dbReference>
<dbReference type="InterPro" id="IPR008964">
    <property type="entry name" value="Invasin/intimin_cell_adhesion"/>
</dbReference>
<dbReference type="InterPro" id="IPR038970">
    <property type="entry name" value="Lyase_8"/>
</dbReference>
<evidence type="ECO:0000313" key="7">
    <source>
        <dbReference type="Proteomes" id="UP000249134"/>
    </source>
</evidence>
<dbReference type="Gene3D" id="2.60.120.260">
    <property type="entry name" value="Galactose-binding domain-like"/>
    <property type="match status" value="1"/>
</dbReference>
<dbReference type="SUPFAM" id="SSF49373">
    <property type="entry name" value="Invasin/intimin cell-adhesion fragments"/>
    <property type="match status" value="1"/>
</dbReference>
<dbReference type="Pfam" id="PF02278">
    <property type="entry name" value="Lyase_8"/>
    <property type="match status" value="1"/>
</dbReference>
<gene>
    <name evidence="6" type="ORF">NCTC4824_01128</name>
</gene>
<evidence type="ECO:0000256" key="4">
    <source>
        <dbReference type="PIRSR" id="PIRSR638970-1"/>
    </source>
</evidence>
<evidence type="ECO:0000256" key="3">
    <source>
        <dbReference type="ARBA" id="ARBA00023239"/>
    </source>
</evidence>
<feature type="active site" evidence="4">
    <location>
        <position position="518"/>
    </location>
</feature>
<dbReference type="SMART" id="SM00635">
    <property type="entry name" value="BID_2"/>
    <property type="match status" value="1"/>
</dbReference>
<dbReference type="PANTHER" id="PTHR38481">
    <property type="entry name" value="HYALURONATE LYASE"/>
    <property type="match status" value="1"/>
</dbReference>
<dbReference type="EC" id="4.2.2.1" evidence="6"/>
<dbReference type="PANTHER" id="PTHR38481:SF1">
    <property type="entry name" value="HYALURONATE LYASE"/>
    <property type="match status" value="1"/>
</dbReference>
<dbReference type="GO" id="GO:0030246">
    <property type="term" value="F:carbohydrate binding"/>
    <property type="evidence" value="ECO:0007669"/>
    <property type="project" value="InterPro"/>
</dbReference>
<dbReference type="InterPro" id="IPR011071">
    <property type="entry name" value="Lyase_8-like_C"/>
</dbReference>
<keyword evidence="7" id="KW-1185">Reference proteome</keyword>